<dbReference type="SMART" id="SM00248">
    <property type="entry name" value="ANK"/>
    <property type="match status" value="9"/>
</dbReference>
<organism evidence="4 5">
    <name type="scientific">Aspergillus terreus</name>
    <dbReference type="NCBI Taxonomy" id="33178"/>
    <lineage>
        <taxon>Eukaryota</taxon>
        <taxon>Fungi</taxon>
        <taxon>Dikarya</taxon>
        <taxon>Ascomycota</taxon>
        <taxon>Pezizomycotina</taxon>
        <taxon>Eurotiomycetes</taxon>
        <taxon>Eurotiomycetidae</taxon>
        <taxon>Eurotiales</taxon>
        <taxon>Aspergillaceae</taxon>
        <taxon>Aspergillus</taxon>
        <taxon>Aspergillus subgen. Circumdati</taxon>
    </lineage>
</organism>
<gene>
    <name evidence="4" type="ORF">ATEIFO6365_0002099900</name>
</gene>
<protein>
    <submittedName>
        <fullName evidence="4">Ankyrin repeat-containing protein</fullName>
    </submittedName>
</protein>
<dbReference type="VEuPathDB" id="FungiDB:ATEG_02721"/>
<dbReference type="Proteomes" id="UP000452235">
    <property type="component" value="Unassembled WGS sequence"/>
</dbReference>
<dbReference type="PANTHER" id="PTHR10622:SF10">
    <property type="entry name" value="HET DOMAIN-CONTAINING PROTEIN"/>
    <property type="match status" value="1"/>
</dbReference>
<feature type="compositionally biased region" description="Basic and acidic residues" evidence="1">
    <location>
        <begin position="805"/>
        <end position="818"/>
    </location>
</feature>
<feature type="domain" description="Heterokaryon incompatibility" evidence="2">
    <location>
        <begin position="27"/>
        <end position="110"/>
    </location>
</feature>
<dbReference type="PANTHER" id="PTHR10622">
    <property type="entry name" value="HET DOMAIN-CONTAINING PROTEIN"/>
    <property type="match status" value="1"/>
</dbReference>
<dbReference type="PRINTS" id="PR01415">
    <property type="entry name" value="ANKYRIN"/>
</dbReference>
<proteinExistence type="predicted"/>
<evidence type="ECO:0000313" key="4">
    <source>
        <dbReference type="EMBL" id="GFF13888.1"/>
    </source>
</evidence>
<dbReference type="PROSITE" id="PS50297">
    <property type="entry name" value="ANK_REP_REGION"/>
    <property type="match status" value="2"/>
</dbReference>
<dbReference type="SUPFAM" id="SSF48403">
    <property type="entry name" value="Ankyrin repeat"/>
    <property type="match status" value="1"/>
</dbReference>
<reference evidence="4 5" key="1">
    <citation type="submission" date="2020-01" db="EMBL/GenBank/DDBJ databases">
        <title>Aspergillus terreus IFO 6365 whole genome shotgun sequence.</title>
        <authorList>
            <person name="Kanamasa S."/>
            <person name="Takahashi H."/>
        </authorList>
    </citation>
    <scope>NUCLEOTIDE SEQUENCE [LARGE SCALE GENOMIC DNA]</scope>
    <source>
        <strain evidence="4 5">IFO 6365</strain>
    </source>
</reference>
<evidence type="ECO:0000313" key="5">
    <source>
        <dbReference type="Proteomes" id="UP000452235"/>
    </source>
</evidence>
<dbReference type="InterPro" id="IPR036770">
    <property type="entry name" value="Ankyrin_rpt-contain_sf"/>
</dbReference>
<dbReference type="Pfam" id="PF12796">
    <property type="entry name" value="Ank_2"/>
    <property type="match status" value="3"/>
</dbReference>
<accession>A0A5M3YWR7</accession>
<dbReference type="InterPro" id="IPR010730">
    <property type="entry name" value="HET"/>
</dbReference>
<comment type="caution">
    <text evidence="4">The sequence shown here is derived from an EMBL/GenBank/DDBJ whole genome shotgun (WGS) entry which is preliminary data.</text>
</comment>
<sequence>MRLLNTTQQRSGGFETKEFFDDALPDYAILSHTWWEEEVSYQDLKNGDYANMKAYAKIKECCSISRSSNIAWVWIDTCCIDKTSSAELTEAINSMYRWYQGAKVCYVFLDDVPARPFPESRWFTRGWTLQELIAPDTVVFLNEDWEEIGTRDTLQYDISETTGIPLTILSGAEELGAFSVAQRMSWASGRQTSRIEDRAYSLMGIFGINMPLIYGEGTKAFIRLQEEIIRTLEDYTIFAWKDENSHGGLLAPSPDAFADSAGFVRAYHPAFATKETWTLSNRGVQLRLPFMGIGPGKLGLAALNCTKAEKETQFLAIYLRDVSGTMEKLERVLCDALEAIDEDNLLPSRFPCRRICVPQPGQLLQSGSKSQQNDNSQWFEAFMRAFPSDLSDSMNMEFFEKVAVRDQRMVKAEWIDERSPHAVLIRAAREGDIEHMQFLLGCGCDVNVRDIASRTPLSAAAAGGQTLAVWFLMCRSNIDVNAPTSAYNTSTCMRESITALSIAAYMGHEEVAWLLLSRGDINIYADPEKPDPVIFAVAEDHKDIVEMFLARDDFDVTREGLADKMLRCASTCGHEAMMRMLLGRISLHDVKPAAENVWSPEKCAARNGHERIVKLLIARGADINHRTSASESMIEIAAEYGQTAIVSLLLDKGADFVFAAEALNKAVVRGHMDIVRLLVNKGVGIVHNSPYRRSPLQKVVELILTCSNNKQEIIAALHETARLLLSRGADRIVRPINVNEGIVPHINMADESGRTLLSWAAEHGQNAVVEVLLRHGADIIIKDNNGRTALDMARDGGHHAVVDVLERKRRRDADEHLGKRSPGGSNKSKKGRQSQDTVSWI</sequence>
<evidence type="ECO:0000259" key="2">
    <source>
        <dbReference type="Pfam" id="PF06985"/>
    </source>
</evidence>
<dbReference type="InterPro" id="IPR002110">
    <property type="entry name" value="Ankyrin_rpt"/>
</dbReference>
<evidence type="ECO:0000256" key="1">
    <source>
        <dbReference type="SAM" id="MobiDB-lite"/>
    </source>
</evidence>
<keyword evidence="5" id="KW-1185">Reference proteome</keyword>
<evidence type="ECO:0000259" key="3">
    <source>
        <dbReference type="Pfam" id="PF26640"/>
    </source>
</evidence>
<dbReference type="Gene3D" id="1.25.40.20">
    <property type="entry name" value="Ankyrin repeat-containing domain"/>
    <property type="match status" value="1"/>
</dbReference>
<dbReference type="PROSITE" id="PS50088">
    <property type="entry name" value="ANK_REPEAT"/>
    <property type="match status" value="2"/>
</dbReference>
<dbReference type="Pfam" id="PF06985">
    <property type="entry name" value="HET"/>
    <property type="match status" value="1"/>
</dbReference>
<feature type="region of interest" description="Disordered" evidence="1">
    <location>
        <begin position="805"/>
        <end position="841"/>
    </location>
</feature>
<dbReference type="Pfam" id="PF26640">
    <property type="entry name" value="DUF8212"/>
    <property type="match status" value="1"/>
</dbReference>
<dbReference type="OrthoDB" id="341259at2759"/>
<name>A0A5M3YWR7_ASPTE</name>
<dbReference type="EMBL" id="BLJY01000002">
    <property type="protein sequence ID" value="GFF13888.1"/>
    <property type="molecule type" value="Genomic_DNA"/>
</dbReference>
<feature type="domain" description="DUF8212" evidence="3">
    <location>
        <begin position="219"/>
        <end position="245"/>
    </location>
</feature>
<dbReference type="AlphaFoldDB" id="A0A5M3YWR7"/>
<dbReference type="InterPro" id="IPR058525">
    <property type="entry name" value="DUF8212"/>
</dbReference>